<dbReference type="InterPro" id="IPR027409">
    <property type="entry name" value="GroEL-like_apical_dom_sf"/>
</dbReference>
<dbReference type="Pfam" id="PF03763">
    <property type="entry name" value="Remorin_C"/>
    <property type="match status" value="1"/>
</dbReference>
<dbReference type="InterPro" id="IPR027484">
    <property type="entry name" value="PInositol-4-P-5-kinase_N"/>
</dbReference>
<dbReference type="SMART" id="SM00064">
    <property type="entry name" value="FYVE"/>
    <property type="match status" value="1"/>
</dbReference>
<dbReference type="Gene3D" id="3.50.7.10">
    <property type="entry name" value="GroEL"/>
    <property type="match status" value="1"/>
</dbReference>
<proteinExistence type="inferred from homology"/>
<evidence type="ECO:0000256" key="9">
    <source>
        <dbReference type="ARBA" id="ARBA00022777"/>
    </source>
</evidence>
<keyword evidence="9 20" id="KW-0418">Kinase</keyword>
<dbReference type="PANTHER" id="PTHR45748:SF7">
    <property type="entry name" value="1-PHOSPHATIDYLINOSITOL 3-PHOSPHATE 5-KINASE-RELATED"/>
    <property type="match status" value="1"/>
</dbReference>
<dbReference type="PANTHER" id="PTHR45748">
    <property type="entry name" value="1-PHOSPHATIDYLINOSITOL 3-PHOSPHATE 5-KINASE-RELATED"/>
    <property type="match status" value="1"/>
</dbReference>
<evidence type="ECO:0000259" key="23">
    <source>
        <dbReference type="PROSITE" id="PS51455"/>
    </source>
</evidence>
<dbReference type="GO" id="GO:0007033">
    <property type="term" value="P:vacuole organization"/>
    <property type="evidence" value="ECO:0000318"/>
    <property type="project" value="GO_Central"/>
</dbReference>
<dbReference type="GO" id="GO:0009555">
    <property type="term" value="P:pollen development"/>
    <property type="evidence" value="ECO:0007669"/>
    <property type="project" value="UniProtKB-ARBA"/>
</dbReference>
<feature type="region of interest" description="Disordered" evidence="21">
    <location>
        <begin position="1667"/>
        <end position="1691"/>
    </location>
</feature>
<keyword evidence="6 20" id="KW-0547">Nucleotide-binding</keyword>
<feature type="region of interest" description="Disordered" evidence="21">
    <location>
        <begin position="198"/>
        <end position="226"/>
    </location>
</feature>
<dbReference type="Pfam" id="PF01504">
    <property type="entry name" value="PIP5K"/>
    <property type="match status" value="1"/>
</dbReference>
<evidence type="ECO:0000256" key="1">
    <source>
        <dbReference type="ARBA" id="ARBA00004481"/>
    </source>
</evidence>
<dbReference type="InterPro" id="IPR002423">
    <property type="entry name" value="Cpn60/GroEL/TCP-1"/>
</dbReference>
<dbReference type="Proteomes" id="UP000235145">
    <property type="component" value="Unassembled WGS sequence"/>
</dbReference>
<dbReference type="InterPro" id="IPR027483">
    <property type="entry name" value="PInositol-4-P-4/5-kinase_C_sf"/>
</dbReference>
<evidence type="ECO:0000313" key="24">
    <source>
        <dbReference type="EMBL" id="KAJ0227438.1"/>
    </source>
</evidence>
<evidence type="ECO:0000259" key="22">
    <source>
        <dbReference type="PROSITE" id="PS50178"/>
    </source>
</evidence>
<feature type="compositionally biased region" description="Polar residues" evidence="21">
    <location>
        <begin position="216"/>
        <end position="226"/>
    </location>
</feature>
<evidence type="ECO:0000256" key="12">
    <source>
        <dbReference type="ARBA" id="ARBA00023054"/>
    </source>
</evidence>
<dbReference type="GO" id="GO:0010008">
    <property type="term" value="C:endosome membrane"/>
    <property type="evidence" value="ECO:0000318"/>
    <property type="project" value="GO_Central"/>
</dbReference>
<dbReference type="GO" id="GO:0046854">
    <property type="term" value="P:phosphatidylinositol phosphate biosynthetic process"/>
    <property type="evidence" value="ECO:0000318"/>
    <property type="project" value="GO_Central"/>
</dbReference>
<evidence type="ECO:0000256" key="18">
    <source>
        <dbReference type="ARBA" id="ARBA00081348"/>
    </source>
</evidence>
<feature type="compositionally biased region" description="Acidic residues" evidence="21">
    <location>
        <begin position="276"/>
        <end position="297"/>
    </location>
</feature>
<evidence type="ECO:0000256" key="16">
    <source>
        <dbReference type="ARBA" id="ARBA00077223"/>
    </source>
</evidence>
<gene>
    <name evidence="24" type="ORF">LSAT_V11C100016370</name>
</gene>
<evidence type="ECO:0000256" key="4">
    <source>
        <dbReference type="ARBA" id="ARBA00022679"/>
    </source>
</evidence>
<keyword evidence="7" id="KW-0967">Endosome</keyword>
<dbReference type="InterPro" id="IPR044769">
    <property type="entry name" value="PIKfyve_PIPKc"/>
</dbReference>
<dbReference type="PROSITE" id="PS51455">
    <property type="entry name" value="PIPK"/>
    <property type="match status" value="1"/>
</dbReference>
<dbReference type="InterPro" id="IPR011011">
    <property type="entry name" value="Znf_FYVE_PHD"/>
</dbReference>
<dbReference type="InterPro" id="IPR005516">
    <property type="entry name" value="Remorin_C"/>
</dbReference>
<dbReference type="InterPro" id="IPR013083">
    <property type="entry name" value="Znf_RING/FYVE/PHD"/>
</dbReference>
<evidence type="ECO:0000256" key="21">
    <source>
        <dbReference type="SAM" id="MobiDB-lite"/>
    </source>
</evidence>
<dbReference type="SUPFAM" id="SSF52029">
    <property type="entry name" value="GroEL apical domain-like"/>
    <property type="match status" value="1"/>
</dbReference>
<dbReference type="Pfam" id="PF00118">
    <property type="entry name" value="Cpn60_TCP1"/>
    <property type="match status" value="1"/>
</dbReference>
<dbReference type="CDD" id="cd22249">
    <property type="entry name" value="UDM1_RNF168_RNF169-like"/>
    <property type="match status" value="1"/>
</dbReference>
<evidence type="ECO:0000256" key="13">
    <source>
        <dbReference type="ARBA" id="ARBA00023136"/>
    </source>
</evidence>
<comment type="similarity">
    <text evidence="2">Belongs to the remorin family.</text>
</comment>
<evidence type="ECO:0000256" key="15">
    <source>
        <dbReference type="ARBA" id="ARBA00057940"/>
    </source>
</evidence>
<dbReference type="CDD" id="cd03334">
    <property type="entry name" value="Fab1_TCP"/>
    <property type="match status" value="1"/>
</dbReference>
<keyword evidence="25" id="KW-1185">Reference proteome</keyword>
<keyword evidence="12" id="KW-0175">Coiled coil</keyword>
<evidence type="ECO:0000256" key="11">
    <source>
        <dbReference type="ARBA" id="ARBA00022840"/>
    </source>
</evidence>
<feature type="domain" description="FYVE-type" evidence="22">
    <location>
        <begin position="36"/>
        <end position="102"/>
    </location>
</feature>
<evidence type="ECO:0000256" key="2">
    <source>
        <dbReference type="ARBA" id="ARBA00005711"/>
    </source>
</evidence>
<dbReference type="EMBL" id="NBSK02000001">
    <property type="protein sequence ID" value="KAJ0227438.1"/>
    <property type="molecule type" value="Genomic_DNA"/>
</dbReference>
<keyword evidence="5" id="KW-0479">Metal-binding</keyword>
<dbReference type="SUPFAM" id="SSF57903">
    <property type="entry name" value="FYVE/PHD zinc finger"/>
    <property type="match status" value="1"/>
</dbReference>
<dbReference type="Gene3D" id="3.30.810.10">
    <property type="entry name" value="2-Layer Sandwich"/>
    <property type="match status" value="1"/>
</dbReference>
<dbReference type="GO" id="GO:0005524">
    <property type="term" value="F:ATP binding"/>
    <property type="evidence" value="ECO:0007669"/>
    <property type="project" value="UniProtKB-UniRule"/>
</dbReference>
<dbReference type="SUPFAM" id="SSF56104">
    <property type="entry name" value="SAICAR synthase-like"/>
    <property type="match status" value="1"/>
</dbReference>
<dbReference type="PROSITE" id="PS50178">
    <property type="entry name" value="ZF_FYVE"/>
    <property type="match status" value="1"/>
</dbReference>
<feature type="region of interest" description="Disordered" evidence="21">
    <location>
        <begin position="1836"/>
        <end position="1871"/>
    </location>
</feature>
<reference evidence="24 25" key="1">
    <citation type="journal article" date="2017" name="Nat. Commun.">
        <title>Genome assembly with in vitro proximity ligation data and whole-genome triplication in lettuce.</title>
        <authorList>
            <person name="Reyes-Chin-Wo S."/>
            <person name="Wang Z."/>
            <person name="Yang X."/>
            <person name="Kozik A."/>
            <person name="Arikit S."/>
            <person name="Song C."/>
            <person name="Xia L."/>
            <person name="Froenicke L."/>
            <person name="Lavelle D.O."/>
            <person name="Truco M.J."/>
            <person name="Xia R."/>
            <person name="Zhu S."/>
            <person name="Xu C."/>
            <person name="Xu H."/>
            <person name="Xu X."/>
            <person name="Cox K."/>
            <person name="Korf I."/>
            <person name="Meyers B.C."/>
            <person name="Michelmore R.W."/>
        </authorList>
    </citation>
    <scope>NUCLEOTIDE SEQUENCE [LARGE SCALE GENOMIC DNA]</scope>
    <source>
        <strain evidence="25">cv. Salinas</strain>
        <tissue evidence="24">Seedlings</tissue>
    </source>
</reference>
<dbReference type="Gene3D" id="3.30.800.10">
    <property type="entry name" value="Phosphatidylinositol Phosphate Kinase II Beta"/>
    <property type="match status" value="1"/>
</dbReference>
<evidence type="ECO:0000256" key="6">
    <source>
        <dbReference type="ARBA" id="ARBA00022741"/>
    </source>
</evidence>
<dbReference type="GO" id="GO:0008270">
    <property type="term" value="F:zinc ion binding"/>
    <property type="evidence" value="ECO:0007669"/>
    <property type="project" value="UniProtKB-KW"/>
</dbReference>
<feature type="domain" description="PIPK" evidence="23">
    <location>
        <begin position="1302"/>
        <end position="1628"/>
    </location>
</feature>
<evidence type="ECO:0000256" key="8">
    <source>
        <dbReference type="ARBA" id="ARBA00022771"/>
    </source>
</evidence>
<sequence>MEASDNRLSDLVGALKSWVPRRSEPANVSRDFWMPDQSCRVCYECDSQFTFYNRKHHCRFCGRVFCAKCTDNWVTPQSTDSDTIREDSGKIRVCNYCFKQWQQGGLDTSVNHGIQVTSLDLITSPSTASLVSTKSSGTADSSFVTCTSFPHSVDSYQQNPNHSGISPRQSSVMESNLNDEFTVDNSYYDELQLDDVSNDYGSRKVHPDGEEATVAKSESSSSLQNSFDSRYFEKKEDEPDVNDECEASSSSLYAAQEIESEPVDFENNGVLWLPPEPEDEEDEREPLLFDDDDDGDGAGEWGYTRSSDTVGSGEFRNRDKSNEEHKQAMKTVVDGHFRALVSQLLQVENLSVGEEDDKDDWLEIITSLSWEAASLLKPDTSKGGGMDPGGYVKIKCLATGRRSDSMVVKGVVCKKNVAHRRMTSRIEKPRFMILGGALEYQRVSNLLSSFDTLLQQEMDHLKMAVAKIDAHQPDVLLVEKSVSRYAQEYLLAKDISLVLNIKRPLLERIARCTGAQIVPSIDHLSSQKLGYCDLFHVEKFVEEHGTAGQAGKKSLKTLMYFEGCPKPFGCTILLRGASGDELKKVKHVVQYGVFAAYHLALETSFLADEGASLPELPLNSPLTVALPDKASSIDRSISTIPGFTLPPNERSDKYTETERSNNAPMADVFSSIMSQKAQVMLMPLGSNTHNHQVSLDLPIETKDSADVTANGFGHPHPQHSLVKSSHNIDDGLYLQMDGKNGKEESVSSKEEFPPTPSDHQSILVSLSSRCVWKGTVCERSHLFRIKYYGNFDKPLGRFLRDNLFDQGYRCPSCEMPSEAHVQCYTHRQGTLTISVKKLPEILLPGEKEGKIWMWHRCLKCPRVSGFPPATRRIVMSDAAWGLSFGKFLELSFSNHAAASRVANCGHSLHRDCLRFYGFGKMVACFRYARIDVHSVYLPPAKLVFKFENQEWIQNELNEVVSRAELLFSEILNALSQIAEKNFGKSSVNSSSPSRRQIADLEDMLQKEKAEFEESLEKILNQEGRKGQNMIDILEINRLRRQLLFQSYVWDHRLVYAASVHSNSPRGDLNESRSENNDSYKDSDVTETQPQVMSKDTEDSDHENSDPSTSHDVGVNRSFSEGQLSVMASLSDTLDAAWTGNNHTGVQKDNTLSVISDADVADSSVADRVEESKSSLSSPSLSTRNSESIDEATSWFSMPFLNFYRALNKNFLPSSQKLDTLNDYKPVYISSYRESELQGGARLLMAVGVNDTVVPVYDDEPTSIISYTLLSADYISQMSGDFERLRDGEASSSSSSSIFTSQSADPVMFQSFSNFDETTLESLRSMGDESLMSMSASRSSLILDPVSYTTALHARVEFTDDGPLGKVKYTVTCYYAKRFEALRRICCPCELDYIRSLSRCKKWGAQGGKSNVFFAKTLDERFIIKQVTKTELESFIKFAPAYFKYLSESIGTGSPTCLAKILGIYQVTKQMKGGKESKMDVLVMENLLFGRNLTRLYDLKGSSRSRYNPDSSGSNKVLLDQNLIEAMPTSPIFVGNRAKRLLERAVWNDTAFLASIDVMDYSLLVGVDEEKHELVLGIIDFMRQYTWDKHLETWVKASGFLGGPKNASPTVISPKQYKKRFRKAMTTYFLMGVVGVRKGNPFVDGTSLDPLSKLNLKETSDFVKSFPANKGGGGGGGAAGNNKRNVVEAPSTPGRPVFSFSVGNNTSRKNFVPSKWNDAEKWLVSDHESTTHHHHLNGFVKSADFVSRKSSSSSNGSHVTKQQIKVVSEKPAEKASICQEHRHHNGNGTSPSESFDVLKDKFTNEVVRNFPKLECSEPLNESFLFKDPSSRDIGTEMTPLGSSTTSRCPTPFKSLSPPRHNTPASRSGPLDPNIKSSFDNIGGLQDLNLAKFKLGTPFDLVVSNWSSREEEEEEISKSLRHFEMNYECRTSISEPRPSVWEEEEKTKCCLRYQREEAKIQAWVDLQNAKAEAQSRKLEVKIQKMRSKFEEKMMRKMALVHRKAEELRAAAQIEHTEQIEKATTEQAKKKTINQHQNMHFSGHSGSCGCFPCNNLHP</sequence>
<feature type="compositionally biased region" description="Polar residues" evidence="21">
    <location>
        <begin position="1105"/>
        <end position="1115"/>
    </location>
</feature>
<evidence type="ECO:0000256" key="7">
    <source>
        <dbReference type="ARBA" id="ARBA00022753"/>
    </source>
</evidence>
<evidence type="ECO:0000256" key="19">
    <source>
        <dbReference type="PROSITE-ProRule" id="PRU00091"/>
    </source>
</evidence>
<accession>A0A9R1WSU8</accession>
<name>A0A9R1WSU8_LACSA</name>
<feature type="compositionally biased region" description="Basic and acidic residues" evidence="21">
    <location>
        <begin position="315"/>
        <end position="325"/>
    </location>
</feature>
<evidence type="ECO:0000256" key="5">
    <source>
        <dbReference type="ARBA" id="ARBA00022723"/>
    </source>
</evidence>
<evidence type="ECO:0000256" key="10">
    <source>
        <dbReference type="ARBA" id="ARBA00022833"/>
    </source>
</evidence>
<keyword evidence="4 20" id="KW-0808">Transferase</keyword>
<organism evidence="24 25">
    <name type="scientific">Lactuca sativa</name>
    <name type="common">Garden lettuce</name>
    <dbReference type="NCBI Taxonomy" id="4236"/>
    <lineage>
        <taxon>Eukaryota</taxon>
        <taxon>Viridiplantae</taxon>
        <taxon>Streptophyta</taxon>
        <taxon>Embryophyta</taxon>
        <taxon>Tracheophyta</taxon>
        <taxon>Spermatophyta</taxon>
        <taxon>Magnoliopsida</taxon>
        <taxon>eudicotyledons</taxon>
        <taxon>Gunneridae</taxon>
        <taxon>Pentapetalae</taxon>
        <taxon>asterids</taxon>
        <taxon>campanulids</taxon>
        <taxon>Asterales</taxon>
        <taxon>Asteraceae</taxon>
        <taxon>Cichorioideae</taxon>
        <taxon>Cichorieae</taxon>
        <taxon>Lactucinae</taxon>
        <taxon>Lactuca</taxon>
    </lineage>
</organism>
<dbReference type="FunFam" id="3.30.800.10:FF:000006">
    <property type="entry name" value="1-phosphatidylinositol-3-phosphate 5-kinase FAB1B"/>
    <property type="match status" value="1"/>
</dbReference>
<evidence type="ECO:0000256" key="3">
    <source>
        <dbReference type="ARBA" id="ARBA00012009"/>
    </source>
</evidence>
<protein>
    <recommendedName>
        <fullName evidence="3">1-phosphatidylinositol-3-phosphate 5-kinase</fullName>
        <ecNumber evidence="3">2.7.1.150</ecNumber>
    </recommendedName>
    <alternativeName>
        <fullName evidence="17">FYVE finger-containing phosphoinositide kinase</fullName>
    </alternativeName>
    <alternativeName>
        <fullName evidence="18">PIKfyve</fullName>
    </alternativeName>
    <alternativeName>
        <fullName evidence="16">Phosphatidylinositol 3-phosphate 5-kinase type III</fullName>
    </alternativeName>
</protein>
<evidence type="ECO:0000313" key="25">
    <source>
        <dbReference type="Proteomes" id="UP000235145"/>
    </source>
</evidence>
<dbReference type="InterPro" id="IPR000306">
    <property type="entry name" value="Znf_FYVE"/>
</dbReference>
<keyword evidence="10" id="KW-0862">Zinc</keyword>
<dbReference type="FunFam" id="3.50.7.10:FF:000007">
    <property type="entry name" value="1-phosphatidylinositol 3-phosphate 5-kinase isoform X1"/>
    <property type="match status" value="1"/>
</dbReference>
<feature type="compositionally biased region" description="Low complexity" evidence="21">
    <location>
        <begin position="1173"/>
        <end position="1184"/>
    </location>
</feature>
<dbReference type="SMART" id="SM00330">
    <property type="entry name" value="PIPKc"/>
    <property type="match status" value="1"/>
</dbReference>
<feature type="region of interest" description="Disordered" evidence="21">
    <location>
        <begin position="274"/>
        <end position="325"/>
    </location>
</feature>
<feature type="region of interest" description="Disordered" evidence="21">
    <location>
        <begin position="1162"/>
        <end position="1184"/>
    </location>
</feature>
<keyword evidence="13" id="KW-0472">Membrane</keyword>
<comment type="function">
    <text evidence="15">The PI(3,5)P2 regulatory complex regulates both the synthesis and turnover of phosphatidylinositol 3,5-bisphosphate (PtdIns(3,5)P2). Catalyzes the phosphorylation of phosphatidylinositol 3-phosphate on the fifth hydroxyl of the myo-inositol ring, to form phosphatidylinositol 3,5-bisphosphate. Plays an important role in maintenance of endomembrane homeostasis including endocytosis, vacuole formation, and vacuolar acidification processes. Required for development of viable pollen. Might mediate recycling of auxin transporters.</text>
</comment>
<dbReference type="GO" id="GO:0010256">
    <property type="term" value="P:endomembrane system organization"/>
    <property type="evidence" value="ECO:0007669"/>
    <property type="project" value="UniProtKB-ARBA"/>
</dbReference>
<keyword evidence="11 20" id="KW-0067">ATP-binding</keyword>
<dbReference type="EC" id="2.7.1.150" evidence="3"/>
<comment type="subunit">
    <text evidence="14">Component of the PI(3,5)P2 regulatory complex at least composed of ATG18, SAC/FIG4, FAB1 and VAC14.</text>
</comment>
<dbReference type="GO" id="GO:0000285">
    <property type="term" value="F:1-phosphatidylinositol-3-phosphate 5-kinase activity"/>
    <property type="evidence" value="ECO:0000318"/>
    <property type="project" value="GO_Central"/>
</dbReference>
<dbReference type="FunFam" id="3.30.40.10:FF:000384">
    <property type="entry name" value="1-phosphatidylinositol-3-phosphate 5-kinase FAB1B"/>
    <property type="match status" value="1"/>
</dbReference>
<feature type="compositionally biased region" description="Basic and acidic residues" evidence="21">
    <location>
        <begin position="739"/>
        <end position="752"/>
    </location>
</feature>
<evidence type="ECO:0000256" key="20">
    <source>
        <dbReference type="PROSITE-ProRule" id="PRU00781"/>
    </source>
</evidence>
<dbReference type="CDD" id="cd17300">
    <property type="entry name" value="PIPKc_PIKfyve"/>
    <property type="match status" value="1"/>
</dbReference>
<feature type="compositionally biased region" description="Gly residues" evidence="21">
    <location>
        <begin position="1669"/>
        <end position="1678"/>
    </location>
</feature>
<feature type="compositionally biased region" description="Basic and acidic residues" evidence="21">
    <location>
        <begin position="1067"/>
        <end position="1083"/>
    </location>
</feature>
<dbReference type="Gene3D" id="3.30.40.10">
    <property type="entry name" value="Zinc/RING finger domain, C3HC4 (zinc finger)"/>
    <property type="match status" value="1"/>
</dbReference>
<dbReference type="InterPro" id="IPR017455">
    <property type="entry name" value="Znf_FYVE-rel"/>
</dbReference>
<feature type="region of interest" description="Disordered" evidence="21">
    <location>
        <begin position="1061"/>
        <end position="1115"/>
    </location>
</feature>
<dbReference type="Pfam" id="PF01363">
    <property type="entry name" value="FYVE"/>
    <property type="match status" value="1"/>
</dbReference>
<evidence type="ECO:0000256" key="17">
    <source>
        <dbReference type="ARBA" id="ARBA00077675"/>
    </source>
</evidence>
<comment type="caution">
    <text evidence="24">The sequence shown here is derived from an EMBL/GenBank/DDBJ whole genome shotgun (WGS) entry which is preliminary data.</text>
</comment>
<dbReference type="InterPro" id="IPR002498">
    <property type="entry name" value="PInositol-4-P-4/5-kinase_core"/>
</dbReference>
<keyword evidence="8 19" id="KW-0863">Zinc-finger</keyword>
<comment type="subcellular location">
    <subcellularLocation>
        <location evidence="1">Endosome membrane</location>
        <topology evidence="1">Peripheral membrane protein</topology>
    </subcellularLocation>
</comment>
<evidence type="ECO:0000256" key="14">
    <source>
        <dbReference type="ARBA" id="ARBA00023464"/>
    </source>
</evidence>
<dbReference type="FunFam" id="3.30.810.10:FF:000001">
    <property type="entry name" value="1-phosphatidylinositol 3-phosphate 5-kinase FAB1"/>
    <property type="match status" value="1"/>
</dbReference>
<feature type="region of interest" description="Disordered" evidence="21">
    <location>
        <begin position="737"/>
        <end position="760"/>
    </location>
</feature>